<gene>
    <name evidence="2" type="ORF">CW354_22045</name>
</gene>
<comment type="caution">
    <text evidence="2">The sequence shown here is derived from an EMBL/GenBank/DDBJ whole genome shotgun (WGS) entry which is preliminary data.</text>
</comment>
<name>A0A2S7JZJ0_9PROT</name>
<keyword evidence="1" id="KW-0472">Membrane</keyword>
<dbReference type="RefSeq" id="WP_104832258.1">
    <property type="nucleotide sequence ID" value="NZ_PJCH01000017.1"/>
</dbReference>
<dbReference type="Proteomes" id="UP000239504">
    <property type="component" value="Unassembled WGS sequence"/>
</dbReference>
<dbReference type="AlphaFoldDB" id="A0A2S7JZJ0"/>
<evidence type="ECO:0000313" key="3">
    <source>
        <dbReference type="Proteomes" id="UP000239504"/>
    </source>
</evidence>
<dbReference type="EMBL" id="PJCH01000017">
    <property type="protein sequence ID" value="PQA85618.1"/>
    <property type="molecule type" value="Genomic_DNA"/>
</dbReference>
<organism evidence="2 3">
    <name type="scientific">Hyphococcus luteus</name>
    <dbReference type="NCBI Taxonomy" id="2058213"/>
    <lineage>
        <taxon>Bacteria</taxon>
        <taxon>Pseudomonadati</taxon>
        <taxon>Pseudomonadota</taxon>
        <taxon>Alphaproteobacteria</taxon>
        <taxon>Parvularculales</taxon>
        <taxon>Parvularculaceae</taxon>
        <taxon>Hyphococcus</taxon>
    </lineage>
</organism>
<keyword evidence="1" id="KW-1133">Transmembrane helix</keyword>
<protein>
    <submittedName>
        <fullName evidence="2">Uncharacterized protein</fullName>
    </submittedName>
</protein>
<evidence type="ECO:0000313" key="2">
    <source>
        <dbReference type="EMBL" id="PQA85618.1"/>
    </source>
</evidence>
<accession>A0A2S7JZJ0</accession>
<keyword evidence="1" id="KW-0812">Transmembrane</keyword>
<sequence length="74" mass="7895">MFSTIKKSCQDIAFFHIEKPAPPPKKSHPLAMAAAGVIVAVILIGAGYCAGWRAGYFAAPCCIGGYDFDFDLDL</sequence>
<keyword evidence="3" id="KW-1185">Reference proteome</keyword>
<reference evidence="2 3" key="1">
    <citation type="submission" date="2017-12" db="EMBL/GenBank/DDBJ databases">
        <authorList>
            <person name="Hurst M.R.H."/>
        </authorList>
    </citation>
    <scope>NUCLEOTIDE SEQUENCE [LARGE SCALE GENOMIC DNA]</scope>
    <source>
        <strain evidence="2 3">SY-3-19</strain>
    </source>
</reference>
<feature type="transmembrane region" description="Helical" evidence="1">
    <location>
        <begin position="30"/>
        <end position="50"/>
    </location>
</feature>
<evidence type="ECO:0000256" key="1">
    <source>
        <dbReference type="SAM" id="Phobius"/>
    </source>
</evidence>
<proteinExistence type="predicted"/>